<feature type="non-terminal residue" evidence="4">
    <location>
        <position position="234"/>
    </location>
</feature>
<evidence type="ECO:0000256" key="2">
    <source>
        <dbReference type="ARBA" id="ARBA00022801"/>
    </source>
</evidence>
<feature type="domain" description="Sulfatase N-terminal" evidence="3">
    <location>
        <begin position="1"/>
        <end position="187"/>
    </location>
</feature>
<feature type="non-terminal residue" evidence="4">
    <location>
        <position position="1"/>
    </location>
</feature>
<dbReference type="GO" id="GO:0004065">
    <property type="term" value="F:arylsulfatase activity"/>
    <property type="evidence" value="ECO:0007669"/>
    <property type="project" value="TreeGrafter"/>
</dbReference>
<proteinExistence type="inferred from homology"/>
<dbReference type="Gene3D" id="3.40.720.10">
    <property type="entry name" value="Alkaline Phosphatase, subunit A"/>
    <property type="match status" value="1"/>
</dbReference>
<gene>
    <name evidence="4" type="ORF">S01H1_21791</name>
</gene>
<dbReference type="Pfam" id="PF00884">
    <property type="entry name" value="Sulfatase"/>
    <property type="match status" value="1"/>
</dbReference>
<accession>X0TWC9</accession>
<dbReference type="EMBL" id="BARS01012153">
    <property type="protein sequence ID" value="GAF97564.1"/>
    <property type="molecule type" value="Genomic_DNA"/>
</dbReference>
<organism evidence="4">
    <name type="scientific">marine sediment metagenome</name>
    <dbReference type="NCBI Taxonomy" id="412755"/>
    <lineage>
        <taxon>unclassified sequences</taxon>
        <taxon>metagenomes</taxon>
        <taxon>ecological metagenomes</taxon>
    </lineage>
</organism>
<sequence length="234" mass="27714">PALDRFAGQSVVFPHFRIGSFPTIPQRTDMLTGRFSYAYRPWQPLEPDDVVLTEVLASKGVATYCAADTPHLFRSAQLTFMRGFEGFHWSRGSEGDIWWTDYYGESDYRPPTGKGRIRLSQRDRARAFKRIWSQGRRRTREMDWTTPQTFQAAIEWLTRNYRRKSFFLYVDTFDPHEPWDPPRWLTDLYDPDYKGEPYAWAEYGAASQYGKRELRHMQALYAGECTMVDRWFGR</sequence>
<dbReference type="InterPro" id="IPR050738">
    <property type="entry name" value="Sulfatase"/>
</dbReference>
<dbReference type="AlphaFoldDB" id="X0TWC9"/>
<name>X0TWC9_9ZZZZ</name>
<evidence type="ECO:0000256" key="1">
    <source>
        <dbReference type="ARBA" id="ARBA00008779"/>
    </source>
</evidence>
<evidence type="ECO:0000313" key="4">
    <source>
        <dbReference type="EMBL" id="GAF97564.1"/>
    </source>
</evidence>
<dbReference type="InterPro" id="IPR000917">
    <property type="entry name" value="Sulfatase_N"/>
</dbReference>
<dbReference type="InterPro" id="IPR017850">
    <property type="entry name" value="Alkaline_phosphatase_core_sf"/>
</dbReference>
<keyword evidence="2" id="KW-0378">Hydrolase</keyword>
<evidence type="ECO:0000259" key="3">
    <source>
        <dbReference type="Pfam" id="PF00884"/>
    </source>
</evidence>
<comment type="similarity">
    <text evidence="1">Belongs to the sulfatase family.</text>
</comment>
<dbReference type="PANTHER" id="PTHR42693">
    <property type="entry name" value="ARYLSULFATASE FAMILY MEMBER"/>
    <property type="match status" value="1"/>
</dbReference>
<comment type="caution">
    <text evidence="4">The sequence shown here is derived from an EMBL/GenBank/DDBJ whole genome shotgun (WGS) entry which is preliminary data.</text>
</comment>
<dbReference type="SUPFAM" id="SSF53649">
    <property type="entry name" value="Alkaline phosphatase-like"/>
    <property type="match status" value="1"/>
</dbReference>
<dbReference type="PANTHER" id="PTHR42693:SF53">
    <property type="entry name" value="ENDO-4-O-SULFATASE"/>
    <property type="match status" value="1"/>
</dbReference>
<reference evidence="4" key="1">
    <citation type="journal article" date="2014" name="Front. Microbiol.">
        <title>High frequency of phylogenetically diverse reductive dehalogenase-homologous genes in deep subseafloor sedimentary metagenomes.</title>
        <authorList>
            <person name="Kawai M."/>
            <person name="Futagami T."/>
            <person name="Toyoda A."/>
            <person name="Takaki Y."/>
            <person name="Nishi S."/>
            <person name="Hori S."/>
            <person name="Arai W."/>
            <person name="Tsubouchi T."/>
            <person name="Morono Y."/>
            <person name="Uchiyama I."/>
            <person name="Ito T."/>
            <person name="Fujiyama A."/>
            <person name="Inagaki F."/>
            <person name="Takami H."/>
        </authorList>
    </citation>
    <scope>NUCLEOTIDE SEQUENCE</scope>
    <source>
        <strain evidence="4">Expedition CK06-06</strain>
    </source>
</reference>
<protein>
    <recommendedName>
        <fullName evidence="3">Sulfatase N-terminal domain-containing protein</fullName>
    </recommendedName>
</protein>